<dbReference type="EMBL" id="FM210026">
    <property type="protein sequence ID" value="CAR64694.1"/>
    <property type="molecule type" value="Genomic_DNA"/>
</dbReference>
<dbReference type="SMR" id="B5U7V1"/>
<name>B5U7V1_CITRO</name>
<dbReference type="RefSeq" id="WP_012908046.1">
    <property type="nucleotide sequence ID" value="NZ_CAJTBI010000004.1"/>
</dbReference>
<dbReference type="AlphaFoldDB" id="B5U7V1"/>
<dbReference type="Pfam" id="PF03278">
    <property type="entry name" value="IpaB_EvcA"/>
    <property type="match status" value="1"/>
</dbReference>
<evidence type="ECO:0000313" key="1">
    <source>
        <dbReference type="EMBL" id="CAR64694.1"/>
    </source>
</evidence>
<accession>B5U7V1</accession>
<dbReference type="InterPro" id="IPR004959">
    <property type="entry name" value="Bac_effector_IpgB-like"/>
</dbReference>
<organism evidence="1">
    <name type="scientific">Citrobacter rodentium</name>
    <dbReference type="NCBI Taxonomy" id="67825"/>
    <lineage>
        <taxon>Bacteria</taxon>
        <taxon>Pseudomonadati</taxon>
        <taxon>Pseudomonadota</taxon>
        <taxon>Gammaproteobacteria</taxon>
        <taxon>Enterobacterales</taxon>
        <taxon>Enterobacteriaceae</taxon>
        <taxon>Citrobacter</taxon>
    </lineage>
</organism>
<gene>
    <name evidence="1" type="primary">espT</name>
</gene>
<protein>
    <submittedName>
        <fullName evidence="1">EspT protein</fullName>
    </submittedName>
</protein>
<dbReference type="Gene3D" id="1.10.4120.20">
    <property type="match status" value="1"/>
</dbReference>
<reference evidence="1" key="1">
    <citation type="journal article" date="2009" name="Cell. Microbiol.">
        <title>EspT triggers formation of lamellipodia and membrane ruffles through activation of Rac-1 and Cdc42.</title>
        <authorList>
            <person name="Bulgin R.R."/>
            <person name="Arbeloa A."/>
            <person name="Chung J.C.S."/>
            <person name="Frankel G."/>
        </authorList>
    </citation>
    <scope>NUCLEOTIDE SEQUENCE</scope>
    <source>
        <strain evidence="1">ICC169</strain>
    </source>
</reference>
<proteinExistence type="predicted"/>
<sequence>MPGTISSSGFGFSIAKQPHSSGQKTVIDGFFLGTRKISFSYLRLESELMQCINLKNEGKMNEWMREECICFVSRDVNKQLDIFAKNNQTTIPGCVRERVFQRASFHCGFSLDVRCAQTSTHHMILNSLYFQKKMDTLFGSADVEVRNQCVRTALSSLADIFFERNVNSIDMNKFRDKVYDAIVQEAQRT</sequence>